<feature type="region of interest" description="Disordered" evidence="1">
    <location>
        <begin position="1"/>
        <end position="70"/>
    </location>
</feature>
<reference evidence="2 3" key="1">
    <citation type="submission" date="2023-01" db="EMBL/GenBank/DDBJ databases">
        <title>Analysis of 21 Apiospora genomes using comparative genomics revels a genus with tremendous synthesis potential of carbohydrate active enzymes and secondary metabolites.</title>
        <authorList>
            <person name="Sorensen T."/>
        </authorList>
    </citation>
    <scope>NUCLEOTIDE SEQUENCE [LARGE SCALE GENOMIC DNA]</scope>
    <source>
        <strain evidence="2 3">CBS 117206</strain>
    </source>
</reference>
<gene>
    <name evidence="2" type="ORF">PG999_001316</name>
</gene>
<dbReference type="AlphaFoldDB" id="A0AAW0RE67"/>
<dbReference type="EMBL" id="JAQQWP010000001">
    <property type="protein sequence ID" value="KAK8133143.1"/>
    <property type="molecule type" value="Genomic_DNA"/>
</dbReference>
<comment type="caution">
    <text evidence="2">The sequence shown here is derived from an EMBL/GenBank/DDBJ whole genome shotgun (WGS) entry which is preliminary data.</text>
</comment>
<protein>
    <submittedName>
        <fullName evidence="2">Uncharacterized protein</fullName>
    </submittedName>
</protein>
<evidence type="ECO:0000313" key="2">
    <source>
        <dbReference type="EMBL" id="KAK8133143.1"/>
    </source>
</evidence>
<dbReference type="Proteomes" id="UP001392437">
    <property type="component" value="Unassembled WGS sequence"/>
</dbReference>
<name>A0AAW0RE67_9PEZI</name>
<accession>A0AAW0RE67</accession>
<feature type="compositionally biased region" description="Polar residues" evidence="1">
    <location>
        <begin position="1"/>
        <end position="16"/>
    </location>
</feature>
<feature type="compositionally biased region" description="Basic residues" evidence="1">
    <location>
        <begin position="17"/>
        <end position="28"/>
    </location>
</feature>
<organism evidence="2 3">
    <name type="scientific">Apiospora kogelbergensis</name>
    <dbReference type="NCBI Taxonomy" id="1337665"/>
    <lineage>
        <taxon>Eukaryota</taxon>
        <taxon>Fungi</taxon>
        <taxon>Dikarya</taxon>
        <taxon>Ascomycota</taxon>
        <taxon>Pezizomycotina</taxon>
        <taxon>Sordariomycetes</taxon>
        <taxon>Xylariomycetidae</taxon>
        <taxon>Amphisphaeriales</taxon>
        <taxon>Apiosporaceae</taxon>
        <taxon>Apiospora</taxon>
    </lineage>
</organism>
<sequence>MDQDSNTPFSMGNQSHAKTKPPKARKKQQGASMSRWLSESKQEEPWNALHLKKDSGTQDQGAKGDAVKKG</sequence>
<evidence type="ECO:0000313" key="3">
    <source>
        <dbReference type="Proteomes" id="UP001392437"/>
    </source>
</evidence>
<proteinExistence type="predicted"/>
<evidence type="ECO:0000256" key="1">
    <source>
        <dbReference type="SAM" id="MobiDB-lite"/>
    </source>
</evidence>
<keyword evidence="3" id="KW-1185">Reference proteome</keyword>